<dbReference type="CDD" id="cd05387">
    <property type="entry name" value="BY-kinase"/>
    <property type="match status" value="1"/>
</dbReference>
<dbReference type="NCBIfam" id="TIGR01007">
    <property type="entry name" value="eps_fam"/>
    <property type="match status" value="1"/>
</dbReference>
<evidence type="ECO:0000259" key="19">
    <source>
        <dbReference type="Pfam" id="PF02706"/>
    </source>
</evidence>
<keyword evidence="12" id="KW-0067">ATP-binding</keyword>
<evidence type="ECO:0000256" key="4">
    <source>
        <dbReference type="ARBA" id="ARBA00008883"/>
    </source>
</evidence>
<dbReference type="PANTHER" id="PTHR32309">
    <property type="entry name" value="TYROSINE-PROTEIN KINASE"/>
    <property type="match status" value="1"/>
</dbReference>
<keyword evidence="14" id="KW-0472">Membrane</keyword>
<protein>
    <recommendedName>
        <fullName evidence="5">non-specific protein-tyrosine kinase</fullName>
        <ecNumber evidence="5">2.7.10.2</ecNumber>
    </recommendedName>
</protein>
<proteinExistence type="inferred from homology"/>
<dbReference type="Pfam" id="PF13807">
    <property type="entry name" value="GNVR"/>
    <property type="match status" value="1"/>
</dbReference>
<sequence length="749" mass="82732">MPERGTDLSDVGRTLRKRWPSAAAVATAVFAGVSFSTVTQTPDYQSETLILLDKKTGVSIEPTVPLQDGYTAKDLSTEIQILQSRSLVSKAVAQLENSFSNLSVEDVVRNLSIRQAGDADVLIVSYTDRDPERAKAVLEALGNTYVDYSLERQRSEATNAIGFIKEQLPEAQKELNQSASAIREFREKNGIVDPDTHATQVVSIKQSLEQQARDVEIALNRTQRKYQELRLQVSKAGQNPDAALPAAILSQDTVYQQLATQLKEIEAKYTEESSRFYDTHPVVQNLLRQRESMRQLLQYRSQRVLGSAVGQVDITDVSGYGKIQQDLAAQLLEVETELAAQSSQLQSIRQAQAQVENNFEKIPTLQQAYADLEREFKVKSEAVNRFLEKLQELQISEAQEIAPWQILEPPYLPENPVSPNIKRNLLLGLIAGGLLGIGAAILLERTDQRVKGVEEAKELTGLPTLALVPRVSAPVIESYRGQNGEAIRYGSAFTEAVRSLGLNLRYLGAKDEVKTLAFTSSTPSEGKSTLTYNLARVLAELGHRVLLVDADMRKPTVHQMIKQPNALGLSSAIATDRPWRQLIHADDSGKLHIMTSGPMPPNPVVLLESQKMSELLQEWRQVYDYVLLDTTPILGVTDAQSVATKVDSVVFVAAIERATRSTVFQSMEILARTRCHVAGLVVNMVDSEHESYYYSYYYSPYGGGNGNGNGNGNGHNGNGHNGNGHNGNGQMDDAISRTQDILNDLFRRN</sequence>
<evidence type="ECO:0000256" key="9">
    <source>
        <dbReference type="ARBA" id="ARBA00022692"/>
    </source>
</evidence>
<dbReference type="GO" id="GO:0042802">
    <property type="term" value="F:identical protein binding"/>
    <property type="evidence" value="ECO:0007669"/>
    <property type="project" value="UniProtKB-ARBA"/>
</dbReference>
<dbReference type="InterPro" id="IPR032807">
    <property type="entry name" value="GNVR"/>
</dbReference>
<dbReference type="FunFam" id="3.40.50.300:FF:000527">
    <property type="entry name" value="Tyrosine-protein kinase etk"/>
    <property type="match status" value="1"/>
</dbReference>
<feature type="domain" description="AAA" evidence="20">
    <location>
        <begin position="525"/>
        <end position="656"/>
    </location>
</feature>
<feature type="region of interest" description="Disordered" evidence="18">
    <location>
        <begin position="709"/>
        <end position="733"/>
    </location>
</feature>
<dbReference type="GO" id="GO:0005886">
    <property type="term" value="C:plasma membrane"/>
    <property type="evidence" value="ECO:0007669"/>
    <property type="project" value="UniProtKB-SubCell"/>
</dbReference>
<keyword evidence="6" id="KW-1003">Cell membrane</keyword>
<keyword evidence="10" id="KW-0547">Nucleotide-binding</keyword>
<comment type="similarity">
    <text evidence="4">Belongs to the etk/wzc family.</text>
</comment>
<gene>
    <name evidence="22" type="ORF">ENR15_00080</name>
</gene>
<comment type="caution">
    <text evidence="22">The sequence shown here is derived from an EMBL/GenBank/DDBJ whole genome shotgun (WGS) entry which is preliminary data.</text>
</comment>
<dbReference type="GO" id="GO:0004715">
    <property type="term" value="F:non-membrane spanning protein tyrosine kinase activity"/>
    <property type="evidence" value="ECO:0007669"/>
    <property type="project" value="UniProtKB-EC"/>
</dbReference>
<keyword evidence="11 22" id="KW-0418">Kinase</keyword>
<reference evidence="22" key="1">
    <citation type="journal article" date="2020" name="mSystems">
        <title>Genome- and Community-Level Interaction Insights into Carbon Utilization and Element Cycling Functions of Hydrothermarchaeota in Hydrothermal Sediment.</title>
        <authorList>
            <person name="Zhou Z."/>
            <person name="Liu Y."/>
            <person name="Xu W."/>
            <person name="Pan J."/>
            <person name="Luo Z.H."/>
            <person name="Li M."/>
        </authorList>
    </citation>
    <scope>NUCLEOTIDE SEQUENCE [LARGE SCALE GENOMIC DNA]</scope>
    <source>
        <strain evidence="22">SpSt-374</strain>
    </source>
</reference>
<evidence type="ECO:0000256" key="16">
    <source>
        <dbReference type="ARBA" id="ARBA00051245"/>
    </source>
</evidence>
<dbReference type="InterPro" id="IPR025669">
    <property type="entry name" value="AAA_dom"/>
</dbReference>
<feature type="domain" description="Tyrosine-protein kinase G-rich" evidence="21">
    <location>
        <begin position="365"/>
        <end position="442"/>
    </location>
</feature>
<comment type="catalytic activity">
    <reaction evidence="16">
        <text>L-tyrosyl-[protein] + ATP = O-phospho-L-tyrosyl-[protein] + ADP + H(+)</text>
        <dbReference type="Rhea" id="RHEA:10596"/>
        <dbReference type="Rhea" id="RHEA-COMP:10136"/>
        <dbReference type="Rhea" id="RHEA-COMP:20101"/>
        <dbReference type="ChEBI" id="CHEBI:15378"/>
        <dbReference type="ChEBI" id="CHEBI:30616"/>
        <dbReference type="ChEBI" id="CHEBI:46858"/>
        <dbReference type="ChEBI" id="CHEBI:61978"/>
        <dbReference type="ChEBI" id="CHEBI:456216"/>
        <dbReference type="EC" id="2.7.10.2"/>
    </reaction>
</comment>
<keyword evidence="15" id="KW-0829">Tyrosine-protein kinase</keyword>
<evidence type="ECO:0000256" key="17">
    <source>
        <dbReference type="SAM" id="Coils"/>
    </source>
</evidence>
<dbReference type="InterPro" id="IPR050445">
    <property type="entry name" value="Bact_polysacc_biosynth/exp"/>
</dbReference>
<evidence type="ECO:0000256" key="12">
    <source>
        <dbReference type="ARBA" id="ARBA00022840"/>
    </source>
</evidence>
<evidence type="ECO:0000256" key="15">
    <source>
        <dbReference type="ARBA" id="ARBA00023137"/>
    </source>
</evidence>
<evidence type="ECO:0000256" key="6">
    <source>
        <dbReference type="ARBA" id="ARBA00022475"/>
    </source>
</evidence>
<evidence type="ECO:0000256" key="7">
    <source>
        <dbReference type="ARBA" id="ARBA00022519"/>
    </source>
</evidence>
<evidence type="ECO:0000256" key="8">
    <source>
        <dbReference type="ARBA" id="ARBA00022679"/>
    </source>
</evidence>
<evidence type="ECO:0000256" key="14">
    <source>
        <dbReference type="ARBA" id="ARBA00023136"/>
    </source>
</evidence>
<evidence type="ECO:0000259" key="20">
    <source>
        <dbReference type="Pfam" id="PF13614"/>
    </source>
</evidence>
<keyword evidence="13" id="KW-1133">Transmembrane helix</keyword>
<comment type="subcellular location">
    <subcellularLocation>
        <location evidence="1">Cell inner membrane</location>
        <topology evidence="1">Multi-pass membrane protein</topology>
    </subcellularLocation>
</comment>
<evidence type="ECO:0000259" key="21">
    <source>
        <dbReference type="Pfam" id="PF13807"/>
    </source>
</evidence>
<dbReference type="InterPro" id="IPR003856">
    <property type="entry name" value="LPS_length_determ_N"/>
</dbReference>
<dbReference type="EC" id="2.7.10.2" evidence="5"/>
<evidence type="ECO:0000256" key="11">
    <source>
        <dbReference type="ARBA" id="ARBA00022777"/>
    </source>
</evidence>
<dbReference type="InterPro" id="IPR005702">
    <property type="entry name" value="Wzc-like_C"/>
</dbReference>
<dbReference type="SUPFAM" id="SSF52540">
    <property type="entry name" value="P-loop containing nucleoside triphosphate hydrolases"/>
    <property type="match status" value="1"/>
</dbReference>
<accession>A0A7C3ZEJ3</accession>
<feature type="compositionally biased region" description="Gly residues" evidence="18">
    <location>
        <begin position="709"/>
        <end position="727"/>
    </location>
</feature>
<dbReference type="EMBL" id="DSPX01000002">
    <property type="protein sequence ID" value="HGF99099.1"/>
    <property type="molecule type" value="Genomic_DNA"/>
</dbReference>
<evidence type="ECO:0000256" key="2">
    <source>
        <dbReference type="ARBA" id="ARBA00006683"/>
    </source>
</evidence>
<comment type="similarity">
    <text evidence="3">Belongs to the CpsD/CapB family.</text>
</comment>
<dbReference type="InterPro" id="IPR027417">
    <property type="entry name" value="P-loop_NTPase"/>
</dbReference>
<dbReference type="PANTHER" id="PTHR32309:SF13">
    <property type="entry name" value="FERRIC ENTEROBACTIN TRANSPORT PROTEIN FEPE"/>
    <property type="match status" value="1"/>
</dbReference>
<evidence type="ECO:0000256" key="13">
    <source>
        <dbReference type="ARBA" id="ARBA00022989"/>
    </source>
</evidence>
<evidence type="ECO:0000256" key="3">
    <source>
        <dbReference type="ARBA" id="ARBA00007316"/>
    </source>
</evidence>
<dbReference type="Pfam" id="PF13614">
    <property type="entry name" value="AAA_31"/>
    <property type="match status" value="1"/>
</dbReference>
<dbReference type="Pfam" id="PF02706">
    <property type="entry name" value="Wzz"/>
    <property type="match status" value="1"/>
</dbReference>
<comment type="similarity">
    <text evidence="2">Belongs to the CpsC/CapA family.</text>
</comment>
<keyword evidence="9" id="KW-0812">Transmembrane</keyword>
<evidence type="ECO:0000256" key="1">
    <source>
        <dbReference type="ARBA" id="ARBA00004429"/>
    </source>
</evidence>
<organism evidence="22">
    <name type="scientific">Planktothricoides sp. SpSt-374</name>
    <dbReference type="NCBI Taxonomy" id="2282167"/>
    <lineage>
        <taxon>Bacteria</taxon>
        <taxon>Bacillati</taxon>
        <taxon>Cyanobacteriota</taxon>
        <taxon>Cyanophyceae</taxon>
        <taxon>Oscillatoriophycideae</taxon>
        <taxon>Oscillatoriales</taxon>
        <taxon>Oscillatoriaceae</taxon>
        <taxon>Planktothricoides</taxon>
    </lineage>
</organism>
<dbReference type="Gene3D" id="3.40.50.300">
    <property type="entry name" value="P-loop containing nucleotide triphosphate hydrolases"/>
    <property type="match status" value="1"/>
</dbReference>
<evidence type="ECO:0000256" key="5">
    <source>
        <dbReference type="ARBA" id="ARBA00011903"/>
    </source>
</evidence>
<keyword evidence="17" id="KW-0175">Coiled coil</keyword>
<feature type="coiled-coil region" evidence="17">
    <location>
        <begin position="168"/>
        <end position="275"/>
    </location>
</feature>
<dbReference type="AlphaFoldDB" id="A0A7C3ZEJ3"/>
<evidence type="ECO:0000256" key="10">
    <source>
        <dbReference type="ARBA" id="ARBA00022741"/>
    </source>
</evidence>
<name>A0A7C3ZEJ3_9CYAN</name>
<feature type="domain" description="Polysaccharide chain length determinant N-terminal" evidence="19">
    <location>
        <begin position="7"/>
        <end position="95"/>
    </location>
</feature>
<evidence type="ECO:0000256" key="18">
    <source>
        <dbReference type="SAM" id="MobiDB-lite"/>
    </source>
</evidence>
<evidence type="ECO:0000313" key="22">
    <source>
        <dbReference type="EMBL" id="HGF99099.1"/>
    </source>
</evidence>
<keyword evidence="7" id="KW-0997">Cell inner membrane</keyword>
<dbReference type="GO" id="GO:0005524">
    <property type="term" value="F:ATP binding"/>
    <property type="evidence" value="ECO:0007669"/>
    <property type="project" value="UniProtKB-KW"/>
</dbReference>
<keyword evidence="8 22" id="KW-0808">Transferase</keyword>